<protein>
    <submittedName>
        <fullName evidence="1">Copia protein</fullName>
    </submittedName>
</protein>
<dbReference type="OrthoDB" id="414945at2759"/>
<dbReference type="CDD" id="cd09272">
    <property type="entry name" value="RNase_HI_RT_Ty1"/>
    <property type="match status" value="1"/>
</dbReference>
<evidence type="ECO:0000313" key="1">
    <source>
        <dbReference type="EMBL" id="RDX85946.1"/>
    </source>
</evidence>
<comment type="caution">
    <text evidence="1">The sequence shown here is derived from an EMBL/GenBank/DDBJ whole genome shotgun (WGS) entry which is preliminary data.</text>
</comment>
<keyword evidence="2" id="KW-1185">Reference proteome</keyword>
<dbReference type="AlphaFoldDB" id="A0A371G5W7"/>
<name>A0A371G5W7_MUCPR</name>
<proteinExistence type="predicted"/>
<reference evidence="1" key="1">
    <citation type="submission" date="2018-05" db="EMBL/GenBank/DDBJ databases">
        <title>Draft genome of Mucuna pruriens seed.</title>
        <authorList>
            <person name="Nnadi N.E."/>
            <person name="Vos R."/>
            <person name="Hasami M.H."/>
            <person name="Devisetty U.K."/>
            <person name="Aguiy J.C."/>
        </authorList>
    </citation>
    <scope>NUCLEOTIDE SEQUENCE [LARGE SCALE GENOMIC DNA]</scope>
    <source>
        <strain evidence="1">JCA_2017</strain>
    </source>
</reference>
<organism evidence="1 2">
    <name type="scientific">Mucuna pruriens</name>
    <name type="common">Velvet bean</name>
    <name type="synonym">Dolichos pruriens</name>
    <dbReference type="NCBI Taxonomy" id="157652"/>
    <lineage>
        <taxon>Eukaryota</taxon>
        <taxon>Viridiplantae</taxon>
        <taxon>Streptophyta</taxon>
        <taxon>Embryophyta</taxon>
        <taxon>Tracheophyta</taxon>
        <taxon>Spermatophyta</taxon>
        <taxon>Magnoliopsida</taxon>
        <taxon>eudicotyledons</taxon>
        <taxon>Gunneridae</taxon>
        <taxon>Pentapetalae</taxon>
        <taxon>rosids</taxon>
        <taxon>fabids</taxon>
        <taxon>Fabales</taxon>
        <taxon>Fabaceae</taxon>
        <taxon>Papilionoideae</taxon>
        <taxon>50 kb inversion clade</taxon>
        <taxon>NPAAA clade</taxon>
        <taxon>indigoferoid/millettioid clade</taxon>
        <taxon>Phaseoleae</taxon>
        <taxon>Mucuna</taxon>
    </lineage>
</organism>
<dbReference type="EMBL" id="QJKJ01006654">
    <property type="protein sequence ID" value="RDX85946.1"/>
    <property type="molecule type" value="Genomic_DNA"/>
</dbReference>
<sequence>MKLYCDNQAAFHIASNLEFHERTKHIEIDYHFVREKLLAKEISIEFVNSSNQLADIFTKSLRGPQIQA</sequence>
<dbReference type="Proteomes" id="UP000257109">
    <property type="component" value="Unassembled WGS sequence"/>
</dbReference>
<dbReference type="STRING" id="157652.A0A371G5W7"/>
<evidence type="ECO:0000313" key="2">
    <source>
        <dbReference type="Proteomes" id="UP000257109"/>
    </source>
</evidence>
<accession>A0A371G5W7</accession>
<gene>
    <name evidence="1" type="primary">GIP</name>
    <name evidence="1" type="ORF">CR513_32790</name>
</gene>
<feature type="non-terminal residue" evidence="1">
    <location>
        <position position="1"/>
    </location>
</feature>